<evidence type="ECO:0000256" key="1">
    <source>
        <dbReference type="SAM" id="Phobius"/>
    </source>
</evidence>
<name>A0A1E4T9G0_9ASCO</name>
<dbReference type="GO" id="GO:0141035">
    <property type="term" value="F:CTP-dependent diacylglycerol kinase activity"/>
    <property type="evidence" value="ECO:0007669"/>
    <property type="project" value="EnsemblFungi"/>
</dbReference>
<dbReference type="EMBL" id="KV453844">
    <property type="protein sequence ID" value="ODV88390.1"/>
    <property type="molecule type" value="Genomic_DNA"/>
</dbReference>
<dbReference type="PANTHER" id="PTHR31303">
    <property type="entry name" value="CTP-DEPENDENT DIACYLGLYCEROL KINASE 1"/>
    <property type="match status" value="1"/>
</dbReference>
<reference evidence="3" key="1">
    <citation type="submission" date="2016-02" db="EMBL/GenBank/DDBJ databases">
        <title>Comparative genomics of biotechnologically important yeasts.</title>
        <authorList>
            <consortium name="DOE Joint Genome Institute"/>
            <person name="Riley R."/>
            <person name="Haridas S."/>
            <person name="Wolfe K.H."/>
            <person name="Lopes M.R."/>
            <person name="Hittinger C.T."/>
            <person name="Goker M."/>
            <person name="Salamov A."/>
            <person name="Wisecaver J."/>
            <person name="Long T.M."/>
            <person name="Aerts A.L."/>
            <person name="Barry K."/>
            <person name="Choi C."/>
            <person name="Clum A."/>
            <person name="Coughlan A.Y."/>
            <person name="Deshpande S."/>
            <person name="Douglass A.P."/>
            <person name="Hanson S.J."/>
            <person name="Klenk H.-P."/>
            <person name="Labutti K."/>
            <person name="Lapidus A."/>
            <person name="Lindquist E."/>
            <person name="Lipzen A."/>
            <person name="Meier-Kolthoff J.P."/>
            <person name="Ohm R.A."/>
            <person name="Otillar R.P."/>
            <person name="Pangilinan J."/>
            <person name="Peng Y."/>
            <person name="Rokas A."/>
            <person name="Rosa C.A."/>
            <person name="Scheuner C."/>
            <person name="Sibirny A.A."/>
            <person name="Slot J.C."/>
            <person name="Stielow J.B."/>
            <person name="Sun H."/>
            <person name="Kurtzman C.P."/>
            <person name="Blackwell M."/>
            <person name="Jeffries T.W."/>
            <person name="Grigoriev I.V."/>
        </authorList>
    </citation>
    <scope>NUCLEOTIDE SEQUENCE [LARGE SCALE GENOMIC DNA]</scope>
    <source>
        <strain evidence="3">NRRL Y-17796</strain>
    </source>
</reference>
<feature type="transmembrane region" description="Helical" evidence="1">
    <location>
        <begin position="214"/>
        <end position="232"/>
    </location>
</feature>
<keyword evidence="1" id="KW-1133">Transmembrane helix</keyword>
<dbReference type="GO" id="GO:0006654">
    <property type="term" value="P:phosphatidic acid biosynthetic process"/>
    <property type="evidence" value="ECO:0007669"/>
    <property type="project" value="EnsemblFungi"/>
</dbReference>
<dbReference type="GO" id="GO:0097038">
    <property type="term" value="C:perinuclear endoplasmic reticulum"/>
    <property type="evidence" value="ECO:0007669"/>
    <property type="project" value="EnsemblFungi"/>
</dbReference>
<feature type="transmembrane region" description="Helical" evidence="1">
    <location>
        <begin position="289"/>
        <end position="306"/>
    </location>
</feature>
<protein>
    <recommendedName>
        <fullName evidence="4">Dolichol kinase</fullName>
    </recommendedName>
</protein>
<dbReference type="Proteomes" id="UP000095023">
    <property type="component" value="Unassembled WGS sequence"/>
</dbReference>
<dbReference type="GO" id="GO:0005789">
    <property type="term" value="C:endoplasmic reticulum membrane"/>
    <property type="evidence" value="ECO:0007669"/>
    <property type="project" value="EnsemblFungi"/>
</dbReference>
<dbReference type="GO" id="GO:0101026">
    <property type="term" value="P:mitotic nuclear membrane biogenesis"/>
    <property type="evidence" value="ECO:0007669"/>
    <property type="project" value="EnsemblFungi"/>
</dbReference>
<keyword evidence="3" id="KW-1185">Reference proteome</keyword>
<feature type="transmembrane region" description="Helical" evidence="1">
    <location>
        <begin position="159"/>
        <end position="176"/>
    </location>
</feature>
<dbReference type="InterPro" id="IPR037997">
    <property type="entry name" value="Dgk1-like"/>
</dbReference>
<evidence type="ECO:0000313" key="3">
    <source>
        <dbReference type="Proteomes" id="UP000095023"/>
    </source>
</evidence>
<dbReference type="GO" id="GO:2001210">
    <property type="term" value="P:regulation of isopentenyl diphosphate biosynthetic process, mevalonate pathway"/>
    <property type="evidence" value="ECO:0007669"/>
    <property type="project" value="EnsemblFungi"/>
</dbReference>
<evidence type="ECO:0008006" key="4">
    <source>
        <dbReference type="Google" id="ProtNLM"/>
    </source>
</evidence>
<dbReference type="OrthoDB" id="5673at2759"/>
<proteinExistence type="predicted"/>
<dbReference type="GO" id="GO:0004143">
    <property type="term" value="F:ATP-dependent diacylglycerol kinase activity"/>
    <property type="evidence" value="ECO:0007669"/>
    <property type="project" value="InterPro"/>
</dbReference>
<organism evidence="2 3">
    <name type="scientific">Tortispora caseinolytica NRRL Y-17796</name>
    <dbReference type="NCBI Taxonomy" id="767744"/>
    <lineage>
        <taxon>Eukaryota</taxon>
        <taxon>Fungi</taxon>
        <taxon>Dikarya</taxon>
        <taxon>Ascomycota</taxon>
        <taxon>Saccharomycotina</taxon>
        <taxon>Trigonopsidomycetes</taxon>
        <taxon>Trigonopsidales</taxon>
        <taxon>Trigonopsidaceae</taxon>
        <taxon>Tortispora</taxon>
    </lineage>
</organism>
<evidence type="ECO:0000313" key="2">
    <source>
        <dbReference type="EMBL" id="ODV88390.1"/>
    </source>
</evidence>
<dbReference type="PANTHER" id="PTHR31303:SF1">
    <property type="entry name" value="CTP-DEPENDENT DIACYLGLYCEROL KINASE 1"/>
    <property type="match status" value="1"/>
</dbReference>
<accession>A0A1E4T9G0</accession>
<gene>
    <name evidence="2" type="ORF">CANCADRAFT_32999</name>
</gene>
<keyword evidence="1" id="KW-0472">Membrane</keyword>
<dbReference type="AlphaFoldDB" id="A0A1E4T9G0"/>
<keyword evidence="1" id="KW-0812">Transmembrane</keyword>
<sequence length="308" mass="34706">MQTRSSRRRNKVNHEGGVDPVKVTENLQKVAEDQQNNNHKNHHITDDWTERGRQLFEDAKALLTPRSLSPLGLIPIHKKYRGFIHKYEVPRKLFHVSIGFITLALFNRDVNSATVLPVLIKFLAVVVCTDLMRFKWEWFSNLYIKVLGSLMRESEVEQLNGVVWYLVGLIVVFYFYPTDIAVLSVLLLSWADTTASIFGRAYGHLSIRIGRKSLVGSFAAFVTSTAAAYLWYGVILTRYSNKPGFSAIHGTLAWTPTTSKLPLGYLCVAAGFIGAVSEAIQVYSLDDNLTIPIISAVFMGLLFNFFKI</sequence>